<dbReference type="InterPro" id="IPR015424">
    <property type="entry name" value="PyrdxlP-dep_Trfase"/>
</dbReference>
<dbReference type="InterPro" id="IPR005814">
    <property type="entry name" value="Aminotrans_3"/>
</dbReference>
<dbReference type="GO" id="GO:0005737">
    <property type="term" value="C:cytoplasm"/>
    <property type="evidence" value="ECO:0007669"/>
    <property type="project" value="UniProtKB-SubCell"/>
</dbReference>
<dbReference type="InterPro" id="IPR015421">
    <property type="entry name" value="PyrdxlP-dep_Trfase_major"/>
</dbReference>
<dbReference type="PROSITE" id="PS00600">
    <property type="entry name" value="AA_TRANSFER_CLASS_3"/>
    <property type="match status" value="1"/>
</dbReference>
<keyword evidence="7 8" id="KW-0627">Porphyrin biosynthesis</keyword>
<feature type="modified residue" description="N6-(pyridoxal phosphate)lysine" evidence="8">
    <location>
        <position position="269"/>
    </location>
</feature>
<dbReference type="InterPro" id="IPR015422">
    <property type="entry name" value="PyrdxlP-dep_Trfase_small"/>
</dbReference>
<dbReference type="NCBIfam" id="TIGR00713">
    <property type="entry name" value="hemL"/>
    <property type="match status" value="1"/>
</dbReference>
<evidence type="ECO:0000256" key="7">
    <source>
        <dbReference type="ARBA" id="ARBA00023244"/>
    </source>
</evidence>
<evidence type="ECO:0000256" key="8">
    <source>
        <dbReference type="HAMAP-Rule" id="MF_00375"/>
    </source>
</evidence>
<keyword evidence="8" id="KW-0963">Cytoplasm</keyword>
<sequence length="433" mass="46711">MQEKLKKSRQLYSEAEKVIPGGVNSPVRAFKSVGSTPVFIKRGQGALIEDVDGNTYLDYVGSWGPLVLGHRHPKVMEALHQCLEQGTSFGAPTELETELARIIVDALPAMDMVRLVNSGTEATMSAIRLARGYTGRDKIVKFEGCYHGHADFLLIKAGSGALTLGVPTSPGVPQSTAEHTITVPFNHLDILRKVFEETGQEIAAVIVEPVPGNMGVVPPLPGYLKGLRALTREYGAVLIIDEVMTGFRSAYGGAQVLFDIEPDLTCLGKIIGGGLPVGAYGGKREIMSQVAPSGPVYQAGTLSGNPLAVTAGIATLKILQEEGVYEELETKSAQLEKGLREAAGAAGLNLIFKRVGSMLCTFFTSDDVYDFETATRSNTEQYAHFFKLMLDKGVYLAPSQYEAAFMSLAHTKEHIERTIEAAYHSFAEVARLK</sequence>
<dbReference type="UniPathway" id="UPA00251">
    <property type="reaction ID" value="UER00317"/>
</dbReference>
<dbReference type="Gene3D" id="3.90.1150.10">
    <property type="entry name" value="Aspartate Aminotransferase, domain 1"/>
    <property type="match status" value="1"/>
</dbReference>
<evidence type="ECO:0000256" key="4">
    <source>
        <dbReference type="ARBA" id="ARBA00008981"/>
    </source>
</evidence>
<dbReference type="Pfam" id="PF00202">
    <property type="entry name" value="Aminotran_3"/>
    <property type="match status" value="1"/>
</dbReference>
<dbReference type="EMBL" id="FOOX01000001">
    <property type="protein sequence ID" value="SFG01945.1"/>
    <property type="molecule type" value="Genomic_DNA"/>
</dbReference>
<dbReference type="SUPFAM" id="SSF53383">
    <property type="entry name" value="PLP-dependent transferases"/>
    <property type="match status" value="1"/>
</dbReference>
<dbReference type="FunFam" id="3.40.640.10:FF:000021">
    <property type="entry name" value="Glutamate-1-semialdehyde 2,1-aminomutase"/>
    <property type="match status" value="1"/>
</dbReference>
<reference evidence="10" key="1">
    <citation type="submission" date="2016-10" db="EMBL/GenBank/DDBJ databases">
        <authorList>
            <person name="Varghese N."/>
            <person name="Submissions S."/>
        </authorList>
    </citation>
    <scope>NUCLEOTIDE SEQUENCE [LARGE SCALE GENOMIC DNA]</scope>
    <source>
        <strain evidence="10">DSM 17038</strain>
    </source>
</reference>
<evidence type="ECO:0000313" key="9">
    <source>
        <dbReference type="EMBL" id="SFG01945.1"/>
    </source>
</evidence>
<name>A0A1I2NDD9_9FIRM</name>
<dbReference type="GO" id="GO:0006782">
    <property type="term" value="P:protoporphyrinogen IX biosynthetic process"/>
    <property type="evidence" value="ECO:0007669"/>
    <property type="project" value="UniProtKB-UniRule"/>
</dbReference>
<organism evidence="9 10">
    <name type="scientific">Desulfotruncus arcticus DSM 17038</name>
    <dbReference type="NCBI Taxonomy" id="1121424"/>
    <lineage>
        <taxon>Bacteria</taxon>
        <taxon>Bacillati</taxon>
        <taxon>Bacillota</taxon>
        <taxon>Clostridia</taxon>
        <taxon>Eubacteriales</taxon>
        <taxon>Desulfallaceae</taxon>
        <taxon>Desulfotruncus</taxon>
    </lineage>
</organism>
<dbReference type="InterPro" id="IPR049704">
    <property type="entry name" value="Aminotrans_3_PPA_site"/>
</dbReference>
<evidence type="ECO:0000256" key="2">
    <source>
        <dbReference type="ARBA" id="ARBA00001933"/>
    </source>
</evidence>
<evidence type="ECO:0000256" key="5">
    <source>
        <dbReference type="ARBA" id="ARBA00022898"/>
    </source>
</evidence>
<dbReference type="AlphaFoldDB" id="A0A1I2NDD9"/>
<dbReference type="PANTHER" id="PTHR43713:SF3">
    <property type="entry name" value="GLUTAMATE-1-SEMIALDEHYDE 2,1-AMINOMUTASE 1, CHLOROPLASTIC-RELATED"/>
    <property type="match status" value="1"/>
</dbReference>
<dbReference type="GO" id="GO:0042286">
    <property type="term" value="F:glutamate-1-semialdehyde 2,1-aminomutase activity"/>
    <property type="evidence" value="ECO:0007669"/>
    <property type="project" value="UniProtKB-UniRule"/>
</dbReference>
<dbReference type="GO" id="GO:0030170">
    <property type="term" value="F:pyridoxal phosphate binding"/>
    <property type="evidence" value="ECO:0007669"/>
    <property type="project" value="InterPro"/>
</dbReference>
<evidence type="ECO:0000256" key="6">
    <source>
        <dbReference type="ARBA" id="ARBA00023235"/>
    </source>
</evidence>
<keyword evidence="6 8" id="KW-0413">Isomerase</keyword>
<gene>
    <name evidence="8" type="primary">hemL</name>
    <name evidence="9" type="ORF">SAMN05660649_00499</name>
</gene>
<keyword evidence="5 8" id="KW-0663">Pyridoxal phosphate</keyword>
<keyword evidence="10" id="KW-1185">Reference proteome</keyword>
<dbReference type="STRING" id="341036.SAMN05660649_00499"/>
<evidence type="ECO:0000256" key="3">
    <source>
        <dbReference type="ARBA" id="ARBA00004819"/>
    </source>
</evidence>
<comment type="subunit">
    <text evidence="8">Homodimer.</text>
</comment>
<dbReference type="OrthoDB" id="9807885at2"/>
<dbReference type="Proteomes" id="UP000199337">
    <property type="component" value="Unassembled WGS sequence"/>
</dbReference>
<accession>A0A1I2NDD9</accession>
<dbReference type="HAMAP" id="MF_00375">
    <property type="entry name" value="HemL_aminotrans_3"/>
    <property type="match status" value="1"/>
</dbReference>
<dbReference type="Gene3D" id="3.40.640.10">
    <property type="entry name" value="Type I PLP-dependent aspartate aminotransferase-like (Major domain)"/>
    <property type="match status" value="1"/>
</dbReference>
<comment type="pathway">
    <text evidence="3">Porphyrin-containing compound metabolism; protoporphyrin-IX biosynthesis; 5-aminolevulinate from L-glutamyl-tRNA(Glu): step 2/2.</text>
</comment>
<proteinExistence type="inferred from homology"/>
<dbReference type="InterPro" id="IPR004639">
    <property type="entry name" value="4pyrrol_synth_GluAld_NH2Trfase"/>
</dbReference>
<comment type="subcellular location">
    <subcellularLocation>
        <location evidence="8">Cytoplasm</location>
    </subcellularLocation>
</comment>
<dbReference type="GO" id="GO:0008483">
    <property type="term" value="F:transaminase activity"/>
    <property type="evidence" value="ECO:0007669"/>
    <property type="project" value="InterPro"/>
</dbReference>
<dbReference type="PANTHER" id="PTHR43713">
    <property type="entry name" value="GLUTAMATE-1-SEMIALDEHYDE 2,1-AMINOMUTASE"/>
    <property type="match status" value="1"/>
</dbReference>
<dbReference type="CDD" id="cd00610">
    <property type="entry name" value="OAT_like"/>
    <property type="match status" value="1"/>
</dbReference>
<dbReference type="RefSeq" id="WP_092468347.1">
    <property type="nucleotide sequence ID" value="NZ_FOOX01000001.1"/>
</dbReference>
<dbReference type="NCBIfam" id="NF000818">
    <property type="entry name" value="PRK00062.1"/>
    <property type="match status" value="1"/>
</dbReference>
<dbReference type="EC" id="5.4.3.8" evidence="8"/>
<evidence type="ECO:0000256" key="1">
    <source>
        <dbReference type="ARBA" id="ARBA00001579"/>
    </source>
</evidence>
<comment type="catalytic activity">
    <reaction evidence="1 8">
        <text>(S)-4-amino-5-oxopentanoate = 5-aminolevulinate</text>
        <dbReference type="Rhea" id="RHEA:14265"/>
        <dbReference type="ChEBI" id="CHEBI:57501"/>
        <dbReference type="ChEBI" id="CHEBI:356416"/>
        <dbReference type="EC" id="5.4.3.8"/>
    </reaction>
</comment>
<protein>
    <recommendedName>
        <fullName evidence="8">Glutamate-1-semialdehyde 2,1-aminomutase</fullName>
        <shortName evidence="8">GSA</shortName>
        <ecNumber evidence="8">5.4.3.8</ecNumber>
    </recommendedName>
    <alternativeName>
        <fullName evidence="8">Glutamate-1-semialdehyde aminotransferase</fullName>
        <shortName evidence="8">GSA-AT</shortName>
    </alternativeName>
</protein>
<comment type="similarity">
    <text evidence="4 8">Belongs to the class-III pyridoxal-phosphate-dependent aminotransferase family. HemL subfamily.</text>
</comment>
<comment type="cofactor">
    <cofactor evidence="2 8">
        <name>pyridoxal 5'-phosphate</name>
        <dbReference type="ChEBI" id="CHEBI:597326"/>
    </cofactor>
</comment>
<evidence type="ECO:0000313" key="10">
    <source>
        <dbReference type="Proteomes" id="UP000199337"/>
    </source>
</evidence>